<proteinExistence type="predicted"/>
<dbReference type="KEGG" id="abut:Ami103574_03750"/>
<dbReference type="AlphaFoldDB" id="A0A858BWN1"/>
<accession>A0A858BWN1</accession>
<gene>
    <name evidence="1" type="ORF">Ami103574_03750</name>
</gene>
<evidence type="ECO:0000313" key="1">
    <source>
        <dbReference type="EMBL" id="QIB68486.1"/>
    </source>
</evidence>
<dbReference type="RefSeq" id="WP_163065349.1">
    <property type="nucleotide sequence ID" value="NZ_CP048649.1"/>
</dbReference>
<name>A0A858BWN1_9FIRM</name>
<evidence type="ECO:0000313" key="2">
    <source>
        <dbReference type="Proteomes" id="UP000466848"/>
    </source>
</evidence>
<dbReference type="Proteomes" id="UP000466848">
    <property type="component" value="Chromosome"/>
</dbReference>
<organism evidence="1 2">
    <name type="scientific">Aminipila butyrica</name>
    <dbReference type="NCBI Taxonomy" id="433296"/>
    <lineage>
        <taxon>Bacteria</taxon>
        <taxon>Bacillati</taxon>
        <taxon>Bacillota</taxon>
        <taxon>Clostridia</taxon>
        <taxon>Peptostreptococcales</taxon>
        <taxon>Anaerovoracaceae</taxon>
        <taxon>Aminipila</taxon>
    </lineage>
</organism>
<protein>
    <submittedName>
        <fullName evidence="1">Uncharacterized protein</fullName>
    </submittedName>
</protein>
<dbReference type="EMBL" id="CP048649">
    <property type="protein sequence ID" value="QIB68486.1"/>
    <property type="molecule type" value="Genomic_DNA"/>
</dbReference>
<sequence>MRTAQGEFSITSKDRIEQINRQFHMQVLFSLGMGNLKEDSGDSVQIFFYNSQNKEMKGFGYNPGNKKVYPGELGVPPDTQKVLDQIVRLADTKYYHSS</sequence>
<keyword evidence="2" id="KW-1185">Reference proteome</keyword>
<reference evidence="1 2" key="1">
    <citation type="submission" date="2020-02" db="EMBL/GenBank/DDBJ databases">
        <authorList>
            <person name="Kim Y.B."/>
            <person name="Roh S.W."/>
        </authorList>
    </citation>
    <scope>NUCLEOTIDE SEQUENCE [LARGE SCALE GENOMIC DNA]</scope>
    <source>
        <strain evidence="1 2">DSM 103574</strain>
    </source>
</reference>